<evidence type="ECO:0000313" key="2">
    <source>
        <dbReference type="Proteomes" id="UP000677126"/>
    </source>
</evidence>
<organism evidence="1 2">
    <name type="scientific">Novosphingobium decolorationis</name>
    <dbReference type="NCBI Taxonomy" id="2698673"/>
    <lineage>
        <taxon>Bacteria</taxon>
        <taxon>Pseudomonadati</taxon>
        <taxon>Pseudomonadota</taxon>
        <taxon>Alphaproteobacteria</taxon>
        <taxon>Sphingomonadales</taxon>
        <taxon>Sphingomonadaceae</taxon>
        <taxon>Novosphingobium</taxon>
    </lineage>
</organism>
<dbReference type="EMBL" id="CP054856">
    <property type="protein sequence ID" value="QVM85733.1"/>
    <property type="molecule type" value="Genomic_DNA"/>
</dbReference>
<name>A0ABX8EA53_9SPHN</name>
<gene>
    <name evidence="1" type="ORF">HT578_20320</name>
</gene>
<keyword evidence="2" id="KW-1185">Reference proteome</keyword>
<dbReference type="Proteomes" id="UP000677126">
    <property type="component" value="Chromosome"/>
</dbReference>
<dbReference type="RefSeq" id="WP_213501250.1">
    <property type="nucleotide sequence ID" value="NZ_CP054856.1"/>
</dbReference>
<dbReference type="Gene3D" id="2.60.120.380">
    <property type="match status" value="1"/>
</dbReference>
<accession>A0ABX8EA53</accession>
<protein>
    <submittedName>
        <fullName evidence="1">Uncharacterized protein</fullName>
    </submittedName>
</protein>
<sequence length="239" mass="24358">MTVAGGLLALAFLSACSGDAVQDEATQDAVEQPTLAPETEPLADGAPAAFAWPASLKVMGTGYPEEGDACRRLGESAAVVDYLDDSAMLVGCPGEASSGAAQALVSASSAQSVGHIDGVSLFSVPATPVAAPSTAPVRPGTQFKGRLTGNDIARHDFSAREGQTINVTLKGSGSMYFNVLPPGGQPGDAIYVGSRVIERANFWSGVAPATGTYTVIVYLMGNDRDGGASRSYELEAIAE</sequence>
<evidence type="ECO:0000313" key="1">
    <source>
        <dbReference type="EMBL" id="QVM85733.1"/>
    </source>
</evidence>
<proteinExistence type="predicted"/>
<reference evidence="1 2" key="1">
    <citation type="journal article" date="2021" name="Int. J. Syst. Evol. Microbiol.">
        <title>Novosphingobium decolorationis sp. nov., an aniline blue-decolourizing bacterium isolated from East Pacific sediment.</title>
        <authorList>
            <person name="Chen X."/>
            <person name="Dong B."/>
            <person name="Chen T."/>
            <person name="Ren N."/>
            <person name="Wang J."/>
            <person name="Xu Y."/>
            <person name="Yang J."/>
            <person name="Zhu S."/>
            <person name="Chen J."/>
        </authorList>
    </citation>
    <scope>NUCLEOTIDE SEQUENCE [LARGE SCALE GENOMIC DNA]</scope>
    <source>
        <strain evidence="1 2">502str22</strain>
    </source>
</reference>